<evidence type="ECO:0008006" key="3">
    <source>
        <dbReference type="Google" id="ProtNLM"/>
    </source>
</evidence>
<dbReference type="AlphaFoldDB" id="A0ABD3PU80"/>
<organism evidence="1 2">
    <name type="scientific">Cyclotella atomus</name>
    <dbReference type="NCBI Taxonomy" id="382360"/>
    <lineage>
        <taxon>Eukaryota</taxon>
        <taxon>Sar</taxon>
        <taxon>Stramenopiles</taxon>
        <taxon>Ochrophyta</taxon>
        <taxon>Bacillariophyta</taxon>
        <taxon>Coscinodiscophyceae</taxon>
        <taxon>Thalassiosirophycidae</taxon>
        <taxon>Stephanodiscales</taxon>
        <taxon>Stephanodiscaceae</taxon>
        <taxon>Cyclotella</taxon>
    </lineage>
</organism>
<comment type="caution">
    <text evidence="1">The sequence shown here is derived from an EMBL/GenBank/DDBJ whole genome shotgun (WGS) entry which is preliminary data.</text>
</comment>
<dbReference type="SUPFAM" id="SSF55486">
    <property type="entry name" value="Metalloproteases ('zincins'), catalytic domain"/>
    <property type="match status" value="1"/>
</dbReference>
<dbReference type="Gene3D" id="3.40.390.10">
    <property type="entry name" value="Collagenase (Catalytic Domain)"/>
    <property type="match status" value="1"/>
</dbReference>
<dbReference type="EMBL" id="JALLPJ020000480">
    <property type="protein sequence ID" value="KAL3790921.1"/>
    <property type="molecule type" value="Genomic_DNA"/>
</dbReference>
<keyword evidence="2" id="KW-1185">Reference proteome</keyword>
<name>A0ABD3PU80_9STRA</name>
<gene>
    <name evidence="1" type="ORF">ACHAWO_010918</name>
</gene>
<reference evidence="1 2" key="1">
    <citation type="submission" date="2024-10" db="EMBL/GenBank/DDBJ databases">
        <title>Updated reference genomes for cyclostephanoid diatoms.</title>
        <authorList>
            <person name="Roberts W.R."/>
            <person name="Alverson A.J."/>
        </authorList>
    </citation>
    <scope>NUCLEOTIDE SEQUENCE [LARGE SCALE GENOMIC DNA]</scope>
    <source>
        <strain evidence="1 2">AJA010-31</strain>
    </source>
</reference>
<sequence>MTGNGSQGVCISRDDRAVIMGERSTKGYPEPTKRPHSCLAKTMAHELGHALGLGHPWNKATKTCLLFRDGTKQCIERHADDNLMKGGEDEKGGGGHFLESWQICLARDQAELFLAKCTV</sequence>
<dbReference type="Proteomes" id="UP001530400">
    <property type="component" value="Unassembled WGS sequence"/>
</dbReference>
<evidence type="ECO:0000313" key="1">
    <source>
        <dbReference type="EMBL" id="KAL3790921.1"/>
    </source>
</evidence>
<protein>
    <recommendedName>
        <fullName evidence="3">Peptidase M10 metallopeptidase domain-containing protein</fullName>
    </recommendedName>
</protein>
<dbReference type="InterPro" id="IPR024079">
    <property type="entry name" value="MetalloPept_cat_dom_sf"/>
</dbReference>
<evidence type="ECO:0000313" key="2">
    <source>
        <dbReference type="Proteomes" id="UP001530400"/>
    </source>
</evidence>
<proteinExistence type="predicted"/>
<accession>A0ABD3PU80</accession>